<protein>
    <recommendedName>
        <fullName evidence="3">Phage tail protein</fullName>
    </recommendedName>
</protein>
<evidence type="ECO:0000313" key="2">
    <source>
        <dbReference type="Proteomes" id="UP001309448"/>
    </source>
</evidence>
<evidence type="ECO:0008006" key="3">
    <source>
        <dbReference type="Google" id="ProtNLM"/>
    </source>
</evidence>
<proteinExistence type="predicted"/>
<reference evidence="1 2" key="1">
    <citation type="submission" date="2023-03" db="EMBL/GenBank/DDBJ databases">
        <title>Bacillus Genome Sequencing.</title>
        <authorList>
            <person name="Dunlap C."/>
        </authorList>
    </citation>
    <scope>NUCLEOTIDE SEQUENCE [LARGE SCALE GENOMIC DNA]</scope>
    <source>
        <strain evidence="1 2">B-615</strain>
    </source>
</reference>
<sequence length="355" mass="38480">MSRPVKAMNVFVAPASPAEKNLRGQTENNGVHSEVIAPGISPTPQHDLIYRGGKTIPHLSYINFYVGGTDSWNKEDMDNIDKALEAAMADEYLNNVMVQYFSDEPITSTFKGSKTLKGTAPVSVSRGDVEALVSKLYLEGELKGIDFGSTICNFMLPSGTVLTSDDTTTSNGAQIQPDHTVRHPLADTDDAEDSLHGLGGYHGSVHVAKPNSGRETVYYAIGAYSETRADGWQNGIPVFDHSWKNVVATFYHELQEARTDPDVEEANITGDNSLLGWVSSQGEECGDFPVFEVEGMLTKVFKEVPLADGSGTVPVQLQYSNAVHGPEGPISTPHANIPMMNHAHEIDSTHTDNLM</sequence>
<gene>
    <name evidence="1" type="ORF">P4U88_07295</name>
</gene>
<name>A0ABU6MSM2_9BACI</name>
<dbReference type="EMBL" id="JARMDB010000006">
    <property type="protein sequence ID" value="MED1565750.1"/>
    <property type="molecule type" value="Genomic_DNA"/>
</dbReference>
<accession>A0ABU6MSM2</accession>
<dbReference type="Proteomes" id="UP001309448">
    <property type="component" value="Unassembled WGS sequence"/>
</dbReference>
<organism evidence="1 2">
    <name type="scientific">Bacillus paramycoides</name>
    <dbReference type="NCBI Taxonomy" id="2026194"/>
    <lineage>
        <taxon>Bacteria</taxon>
        <taxon>Bacillati</taxon>
        <taxon>Bacillota</taxon>
        <taxon>Bacilli</taxon>
        <taxon>Bacillales</taxon>
        <taxon>Bacillaceae</taxon>
        <taxon>Bacillus</taxon>
        <taxon>Bacillus cereus group</taxon>
    </lineage>
</organism>
<comment type="caution">
    <text evidence="1">The sequence shown here is derived from an EMBL/GenBank/DDBJ whole genome shotgun (WGS) entry which is preliminary data.</text>
</comment>
<evidence type="ECO:0000313" key="1">
    <source>
        <dbReference type="EMBL" id="MED1565750.1"/>
    </source>
</evidence>
<keyword evidence="2" id="KW-1185">Reference proteome</keyword>
<dbReference type="RefSeq" id="WP_327919568.1">
    <property type="nucleotide sequence ID" value="NZ_JARMDB010000006.1"/>
</dbReference>